<sequence length="87" mass="9557">MGYAPCRISQKHLSHYANPDWLVIATKSLLVPAQNIIFLGLALDSVCFTACLSADRVNTLESCLTLFRLLRSIPFRLCLSSPSAVCT</sequence>
<organism evidence="1 2">
    <name type="scientific">Goodea atripinnis</name>
    <dbReference type="NCBI Taxonomy" id="208336"/>
    <lineage>
        <taxon>Eukaryota</taxon>
        <taxon>Metazoa</taxon>
        <taxon>Chordata</taxon>
        <taxon>Craniata</taxon>
        <taxon>Vertebrata</taxon>
        <taxon>Euteleostomi</taxon>
        <taxon>Actinopterygii</taxon>
        <taxon>Neopterygii</taxon>
        <taxon>Teleostei</taxon>
        <taxon>Neoteleostei</taxon>
        <taxon>Acanthomorphata</taxon>
        <taxon>Ovalentaria</taxon>
        <taxon>Atherinomorphae</taxon>
        <taxon>Cyprinodontiformes</taxon>
        <taxon>Goodeidae</taxon>
        <taxon>Goodea</taxon>
    </lineage>
</organism>
<proteinExistence type="predicted"/>
<evidence type="ECO:0000313" key="1">
    <source>
        <dbReference type="EMBL" id="MEQ2176515.1"/>
    </source>
</evidence>
<gene>
    <name evidence="1" type="ORF">GOODEAATRI_028749</name>
</gene>
<comment type="caution">
    <text evidence="1">The sequence shown here is derived from an EMBL/GenBank/DDBJ whole genome shotgun (WGS) entry which is preliminary data.</text>
</comment>
<evidence type="ECO:0000313" key="2">
    <source>
        <dbReference type="Proteomes" id="UP001476798"/>
    </source>
</evidence>
<protein>
    <submittedName>
        <fullName evidence="1">Uncharacterized protein</fullName>
    </submittedName>
</protein>
<name>A0ABV0NYS2_9TELE</name>
<accession>A0ABV0NYS2</accession>
<dbReference type="Proteomes" id="UP001476798">
    <property type="component" value="Unassembled WGS sequence"/>
</dbReference>
<reference evidence="1 2" key="1">
    <citation type="submission" date="2021-06" db="EMBL/GenBank/DDBJ databases">
        <authorList>
            <person name="Palmer J.M."/>
        </authorList>
    </citation>
    <scope>NUCLEOTIDE SEQUENCE [LARGE SCALE GENOMIC DNA]</scope>
    <source>
        <strain evidence="1 2">GA_2019</strain>
        <tissue evidence="1">Muscle</tissue>
    </source>
</reference>
<dbReference type="EMBL" id="JAHRIO010054041">
    <property type="protein sequence ID" value="MEQ2176515.1"/>
    <property type="molecule type" value="Genomic_DNA"/>
</dbReference>
<keyword evidence="2" id="KW-1185">Reference proteome</keyword>